<dbReference type="PANTHER" id="PTHR44943">
    <property type="entry name" value="CELLULOSE SYNTHASE OPERON PROTEIN C"/>
    <property type="match status" value="1"/>
</dbReference>
<organism evidence="5 6">
    <name type="scientific">Dictyobacter halimunensis</name>
    <dbReference type="NCBI Taxonomy" id="3026934"/>
    <lineage>
        <taxon>Bacteria</taxon>
        <taxon>Bacillati</taxon>
        <taxon>Chloroflexota</taxon>
        <taxon>Ktedonobacteria</taxon>
        <taxon>Ktedonobacterales</taxon>
        <taxon>Dictyobacteraceae</taxon>
        <taxon>Dictyobacter</taxon>
    </lineage>
</organism>
<evidence type="ECO:0000313" key="5">
    <source>
        <dbReference type="EMBL" id="GLV59819.1"/>
    </source>
</evidence>
<accession>A0ABQ6FZX8</accession>
<dbReference type="InterPro" id="IPR011990">
    <property type="entry name" value="TPR-like_helical_dom_sf"/>
</dbReference>
<keyword evidence="1" id="KW-0677">Repeat</keyword>
<evidence type="ECO:0000256" key="3">
    <source>
        <dbReference type="PROSITE-ProRule" id="PRU00339"/>
    </source>
</evidence>
<dbReference type="SUPFAM" id="SSF48452">
    <property type="entry name" value="TPR-like"/>
    <property type="match status" value="3"/>
</dbReference>
<keyword evidence="2 3" id="KW-0802">TPR repeat</keyword>
<feature type="compositionally biased region" description="Basic and acidic residues" evidence="4">
    <location>
        <begin position="477"/>
        <end position="490"/>
    </location>
</feature>
<keyword evidence="6" id="KW-1185">Reference proteome</keyword>
<gene>
    <name evidence="5" type="ORF">KDH_66430</name>
</gene>
<dbReference type="InterPro" id="IPR051685">
    <property type="entry name" value="Ycf3/AcsC/BcsC/TPR_MFPF"/>
</dbReference>
<evidence type="ECO:0000313" key="6">
    <source>
        <dbReference type="Proteomes" id="UP001344906"/>
    </source>
</evidence>
<dbReference type="Pfam" id="PF00515">
    <property type="entry name" value="TPR_1"/>
    <property type="match status" value="1"/>
</dbReference>
<proteinExistence type="predicted"/>
<sequence>MFEKAKHLKPDALIDKALALYKLGLYDEVIIVYTQAIQINSKLSRAYHGRALAHLALGNYEAAIEDCSQAITYNNMEHKLYITKGNIYFALHRYGEAGNAYNAAIRLDSKNIGVSVNKGRELIEEGEELFELRKYDEAFLAYDHALFFHLIDVEKKRVNAIKGNIMAEKGKELFELKNYKASSVAFWRAIECNPSIQNIYAEKGQFLLNEANTFVKQGNHRKSLEVYNNIISFGYELKKAFISIMELEIAVNDIEEILNSYNIIKSIYGNCCQLETEGDSLVEAFIQAVERGCKLIDAYNTFIQAVLRKGNNYFKQESYEEALNIYNISLSICKDTKSILSKQHEHTNYCLLKGKILTAIGDALFARGHYKNANSTYKQASSLYRDIASSYKFTRLFDIASEKIESLKEKSEKCLECLKSAHKIMAKSNTGEELGLDYSGIMPDAYESTEKVDSSFEEEISDPDDYDENYNQYSHLDLGDEVDKYNERLG</sequence>
<dbReference type="PANTHER" id="PTHR44943:SF8">
    <property type="entry name" value="TPR REPEAT-CONTAINING PROTEIN MJ0263"/>
    <property type="match status" value="1"/>
</dbReference>
<protein>
    <submittedName>
        <fullName evidence="5">Uncharacterized protein</fullName>
    </submittedName>
</protein>
<dbReference type="Proteomes" id="UP001344906">
    <property type="component" value="Unassembled WGS sequence"/>
</dbReference>
<dbReference type="EMBL" id="BSRI01000002">
    <property type="protein sequence ID" value="GLV59819.1"/>
    <property type="molecule type" value="Genomic_DNA"/>
</dbReference>
<dbReference type="Pfam" id="PF13181">
    <property type="entry name" value="TPR_8"/>
    <property type="match status" value="2"/>
</dbReference>
<dbReference type="Gene3D" id="1.25.40.10">
    <property type="entry name" value="Tetratricopeptide repeat domain"/>
    <property type="match status" value="3"/>
</dbReference>
<dbReference type="SMART" id="SM00028">
    <property type="entry name" value="TPR"/>
    <property type="match status" value="8"/>
</dbReference>
<feature type="repeat" description="TPR" evidence="3">
    <location>
        <begin position="78"/>
        <end position="111"/>
    </location>
</feature>
<evidence type="ECO:0000256" key="1">
    <source>
        <dbReference type="ARBA" id="ARBA00022737"/>
    </source>
</evidence>
<dbReference type="RefSeq" id="WP_338256636.1">
    <property type="nucleotide sequence ID" value="NZ_BSRI01000002.1"/>
</dbReference>
<dbReference type="InterPro" id="IPR019734">
    <property type="entry name" value="TPR_rpt"/>
</dbReference>
<feature type="compositionally biased region" description="Acidic residues" evidence="4">
    <location>
        <begin position="455"/>
        <end position="468"/>
    </location>
</feature>
<evidence type="ECO:0000256" key="4">
    <source>
        <dbReference type="SAM" id="MobiDB-lite"/>
    </source>
</evidence>
<dbReference type="PROSITE" id="PS50005">
    <property type="entry name" value="TPR"/>
    <property type="match status" value="1"/>
</dbReference>
<feature type="region of interest" description="Disordered" evidence="4">
    <location>
        <begin position="448"/>
        <end position="490"/>
    </location>
</feature>
<comment type="caution">
    <text evidence="5">The sequence shown here is derived from an EMBL/GenBank/DDBJ whole genome shotgun (WGS) entry which is preliminary data.</text>
</comment>
<evidence type="ECO:0000256" key="2">
    <source>
        <dbReference type="ARBA" id="ARBA00022803"/>
    </source>
</evidence>
<reference evidence="5 6" key="1">
    <citation type="submission" date="2023-02" db="EMBL/GenBank/DDBJ databases">
        <title>Dictyobacter halimunensis sp. nov., a new member of the class Ktedonobacteria from forest soil in a geothermal area.</title>
        <authorList>
            <person name="Rachmania M.K."/>
            <person name="Ningsih F."/>
            <person name="Sakai Y."/>
            <person name="Yabe S."/>
            <person name="Yokota A."/>
            <person name="Sjamsuridzal W."/>
        </authorList>
    </citation>
    <scope>NUCLEOTIDE SEQUENCE [LARGE SCALE GENOMIC DNA]</scope>
    <source>
        <strain evidence="5 6">S3.2.2.5</strain>
    </source>
</reference>
<name>A0ABQ6FZX8_9CHLR</name>